<dbReference type="NCBIfam" id="TIGR00756">
    <property type="entry name" value="PPR"/>
    <property type="match status" value="5"/>
</dbReference>
<dbReference type="Gene3D" id="1.25.40.10">
    <property type="entry name" value="Tetratricopeptide repeat domain"/>
    <property type="match status" value="5"/>
</dbReference>
<dbReference type="FunFam" id="1.25.40.10:FF:000344">
    <property type="entry name" value="Pentatricopeptide repeat-containing protein"/>
    <property type="match status" value="1"/>
</dbReference>
<dbReference type="PROSITE" id="PS51375">
    <property type="entry name" value="PPR"/>
    <property type="match status" value="6"/>
</dbReference>
<feature type="repeat" description="PPR" evidence="2">
    <location>
        <begin position="76"/>
        <end position="110"/>
    </location>
</feature>
<feature type="repeat" description="PPR" evidence="2">
    <location>
        <begin position="178"/>
        <end position="212"/>
    </location>
</feature>
<dbReference type="Pfam" id="PF01535">
    <property type="entry name" value="PPR"/>
    <property type="match status" value="1"/>
</dbReference>
<accession>A0A067GPR6</accession>
<dbReference type="SMR" id="A0A067GPR6"/>
<keyword evidence="4" id="KW-1185">Reference proteome</keyword>
<dbReference type="GO" id="GO:0003723">
    <property type="term" value="F:RNA binding"/>
    <property type="evidence" value="ECO:0000318"/>
    <property type="project" value="GO_Central"/>
</dbReference>
<evidence type="ECO:0000313" key="3">
    <source>
        <dbReference type="EMBL" id="KDO81629.1"/>
    </source>
</evidence>
<evidence type="ECO:0000256" key="2">
    <source>
        <dbReference type="PROSITE-ProRule" id="PRU00708"/>
    </source>
</evidence>
<dbReference type="PaxDb" id="2711-XP_006472235.1"/>
<protein>
    <recommendedName>
        <fullName evidence="5">Pentacotripeptide-repeat region of PRORP domain-containing protein</fullName>
    </recommendedName>
</protein>
<feature type="repeat" description="PPR" evidence="2">
    <location>
        <begin position="279"/>
        <end position="312"/>
    </location>
</feature>
<dbReference type="GO" id="GO:0009451">
    <property type="term" value="P:RNA modification"/>
    <property type="evidence" value="ECO:0000318"/>
    <property type="project" value="GO_Central"/>
</dbReference>
<dbReference type="InterPro" id="IPR046960">
    <property type="entry name" value="PPR_At4g14850-like_plant"/>
</dbReference>
<dbReference type="InterPro" id="IPR046848">
    <property type="entry name" value="E_motif"/>
</dbReference>
<feature type="repeat" description="PPR" evidence="2">
    <location>
        <begin position="379"/>
        <end position="413"/>
    </location>
</feature>
<dbReference type="PANTHER" id="PTHR47926">
    <property type="entry name" value="PENTATRICOPEPTIDE REPEAT-CONTAINING PROTEIN"/>
    <property type="match status" value="1"/>
</dbReference>
<dbReference type="Proteomes" id="UP000027120">
    <property type="component" value="Unassembled WGS sequence"/>
</dbReference>
<dbReference type="InterPro" id="IPR011990">
    <property type="entry name" value="TPR-like_helical_dom_sf"/>
</dbReference>
<organism evidence="3 4">
    <name type="scientific">Citrus sinensis</name>
    <name type="common">Sweet orange</name>
    <name type="synonym">Citrus aurantium var. sinensis</name>
    <dbReference type="NCBI Taxonomy" id="2711"/>
    <lineage>
        <taxon>Eukaryota</taxon>
        <taxon>Viridiplantae</taxon>
        <taxon>Streptophyta</taxon>
        <taxon>Embryophyta</taxon>
        <taxon>Tracheophyta</taxon>
        <taxon>Spermatophyta</taxon>
        <taxon>Magnoliopsida</taxon>
        <taxon>eudicotyledons</taxon>
        <taxon>Gunneridae</taxon>
        <taxon>Pentapetalae</taxon>
        <taxon>rosids</taxon>
        <taxon>malvids</taxon>
        <taxon>Sapindales</taxon>
        <taxon>Rutaceae</taxon>
        <taxon>Aurantioideae</taxon>
        <taxon>Citrus</taxon>
    </lineage>
</organism>
<dbReference type="FunFam" id="1.25.40.10:FF:001815">
    <property type="entry name" value="Putative pentatricopeptide repeat-containing protein At1g56570"/>
    <property type="match status" value="1"/>
</dbReference>
<gene>
    <name evidence="3" type="ORF">CISIN_1g007288mg</name>
</gene>
<feature type="repeat" description="PPR" evidence="2">
    <location>
        <begin position="348"/>
        <end position="378"/>
    </location>
</feature>
<name>A0A067GPR6_CITSI</name>
<evidence type="ECO:0008006" key="5">
    <source>
        <dbReference type="Google" id="ProtNLM"/>
    </source>
</evidence>
<dbReference type="EMBL" id="KK784876">
    <property type="protein sequence ID" value="KDO81629.1"/>
    <property type="molecule type" value="Genomic_DNA"/>
</dbReference>
<proteinExistence type="predicted"/>
<dbReference type="PANTHER" id="PTHR47926:SF448">
    <property type="entry name" value="PENTACOTRIPEPTIDE-REPEAT REGION OF PRORP DOMAIN-CONTAINING PROTEIN"/>
    <property type="match status" value="1"/>
</dbReference>
<dbReference type="eggNOG" id="KOG4197">
    <property type="taxonomic scope" value="Eukaryota"/>
</dbReference>
<dbReference type="InterPro" id="IPR002885">
    <property type="entry name" value="PPR_rpt"/>
</dbReference>
<evidence type="ECO:0000256" key="1">
    <source>
        <dbReference type="ARBA" id="ARBA00022737"/>
    </source>
</evidence>
<dbReference type="Pfam" id="PF20431">
    <property type="entry name" value="E_motif"/>
    <property type="match status" value="1"/>
</dbReference>
<feature type="repeat" description="PPR" evidence="2">
    <location>
        <begin position="414"/>
        <end position="448"/>
    </location>
</feature>
<keyword evidence="1" id="KW-0677">Repeat</keyword>
<sequence length="609" mass="67755">MRTKRLLSYAATFHCHKIPPIIKQSLQSVKKSSIQSDPPLIPKGPSILATNLIKSYFDEGLIEEARTLFDEMPERDVVSWTVMIAGYTSFNCHNQAWTVFVEMVRNEVNPNAFTLSSVLKACKGMKSLSNAALVHGMAIKEGLEGSIYVENSLMDVYATCCISMDNARLVFNDMKWKNDVSWTTLITGYAHSGNGYGGLGVFKEMLLEGVEMNPYSFSIAVRACASTGWVSFGKLIHAAVIKHGFGSNLPVMNSILDMYCRFDCLSDANQYFDEMTEKDLITWNTIIAGYEKSGSSECLNMFSKMKSERFSPNCFTFTSIIAACATLAALSCGQQVHAGIVRRGLDGNLALANALIDMYAKCGNISDSQKIFSEMSDRDLVTWTSMMIGYGAHGHGKEAIELFDEMVKSGVRPDRIVFMAVLTACSHAGLVDEGLKYFKSMNDYNVNPNKEIYGCVVDLLGRAGRVKEAYELIKSMPFKPDESVWGPLLGACKEHRLPNLGKLAALRVLDLKPNMMGTYIILSNIYAAEGKWEEFAKFRKIMRGMGSKKEVGMSWIEVRDKVCGFIANDKMGSHTQYVYGVLEMLIRHMNETAYEPDIDCLIHDLEGET</sequence>
<dbReference type="Pfam" id="PF13041">
    <property type="entry name" value="PPR_2"/>
    <property type="match status" value="4"/>
</dbReference>
<dbReference type="FunFam" id="1.25.40.10:FF:000090">
    <property type="entry name" value="Pentatricopeptide repeat-containing protein, chloroplastic"/>
    <property type="match status" value="1"/>
</dbReference>
<dbReference type="AlphaFoldDB" id="A0A067GPR6"/>
<reference evidence="3 4" key="1">
    <citation type="submission" date="2014-04" db="EMBL/GenBank/DDBJ databases">
        <authorList>
            <consortium name="International Citrus Genome Consortium"/>
            <person name="Gmitter F."/>
            <person name="Chen C."/>
            <person name="Farmerie W."/>
            <person name="Harkins T."/>
            <person name="Desany B."/>
            <person name="Mohiuddin M."/>
            <person name="Kodira C."/>
            <person name="Borodovsky M."/>
            <person name="Lomsadze A."/>
            <person name="Burns P."/>
            <person name="Jenkins J."/>
            <person name="Prochnik S."/>
            <person name="Shu S."/>
            <person name="Chapman J."/>
            <person name="Pitluck S."/>
            <person name="Schmutz J."/>
            <person name="Rokhsar D."/>
        </authorList>
    </citation>
    <scope>NUCLEOTIDE SEQUENCE</scope>
</reference>
<evidence type="ECO:0000313" key="4">
    <source>
        <dbReference type="Proteomes" id="UP000027120"/>
    </source>
</evidence>